<feature type="signal peptide" evidence="2">
    <location>
        <begin position="1"/>
        <end position="19"/>
    </location>
</feature>
<keyword evidence="4" id="KW-1185">Reference proteome</keyword>
<dbReference type="SUPFAM" id="SSF48208">
    <property type="entry name" value="Six-hairpin glycosidases"/>
    <property type="match status" value="1"/>
</dbReference>
<evidence type="ECO:0000256" key="2">
    <source>
        <dbReference type="SAM" id="SignalP"/>
    </source>
</evidence>
<dbReference type="InterPro" id="IPR010905">
    <property type="entry name" value="Glyco_hydro_88"/>
</dbReference>
<dbReference type="RefSeq" id="XP_060454984.1">
    <property type="nucleotide sequence ID" value="XM_060598163.1"/>
</dbReference>
<dbReference type="InterPro" id="IPR008928">
    <property type="entry name" value="6-hairpin_glycosidase_sf"/>
</dbReference>
<keyword evidence="2" id="KW-0732">Signal</keyword>
<dbReference type="EMBL" id="AP028213">
    <property type="protein sequence ID" value="BEI89718.1"/>
    <property type="molecule type" value="Genomic_DNA"/>
</dbReference>
<accession>A0AA48IIQ4</accession>
<dbReference type="PANTHER" id="PTHR41814:SF1">
    <property type="entry name" value="CELLULASE"/>
    <property type="match status" value="1"/>
</dbReference>
<dbReference type="GO" id="GO:0016787">
    <property type="term" value="F:hydrolase activity"/>
    <property type="evidence" value="ECO:0007669"/>
    <property type="project" value="UniProtKB-KW"/>
</dbReference>
<dbReference type="Pfam" id="PF07470">
    <property type="entry name" value="Glyco_hydro_88"/>
    <property type="match status" value="1"/>
</dbReference>
<reference evidence="3" key="1">
    <citation type="journal article" date="2023" name="BMC Genomics">
        <title>Chromosome-level genome assemblies of Cutaneotrichosporon spp. (Trichosporonales, Basidiomycota) reveal imbalanced evolution between nucleotide sequences and chromosome synteny.</title>
        <authorList>
            <person name="Kobayashi Y."/>
            <person name="Kayamori A."/>
            <person name="Aoki K."/>
            <person name="Shiwa Y."/>
            <person name="Matsutani M."/>
            <person name="Fujita N."/>
            <person name="Sugita T."/>
            <person name="Iwasaki W."/>
            <person name="Tanaka N."/>
            <person name="Takashima M."/>
        </authorList>
    </citation>
    <scope>NUCLEOTIDE SEQUENCE</scope>
    <source>
        <strain evidence="3">HIS019</strain>
    </source>
</reference>
<dbReference type="GO" id="GO:0005975">
    <property type="term" value="P:carbohydrate metabolic process"/>
    <property type="evidence" value="ECO:0007669"/>
    <property type="project" value="InterPro"/>
</dbReference>
<sequence>MVAILVAALAVLQLAAAAALPHHHRHPRAGHAPRAPDDSFHGVTLPLLCYDDRISDPSYRMLSTKLPSILDRAIQISSHSWEVGTLTQALLEVYNPRLAPFAYSDAAFHGALGGKIRVPTAPLEAASVAAKFLAAYDFSSAPSESGDLNSLLEGGSPRALVDGGGSLGDPCSLGPAAWLLAHFADAIGDDVGTPLATDTQYAWAVGNQLAYLQQGPRSDNGTISHREDKFEIWADQGYMIPPFLAYLGLTTNNTALLEQALDQWLLTSSALLDTNHNLYRHLNTFDTRFWATGNGWMLAGLMRVLASIKAAGGAGLGSKVAEAEDIAARVFQSLFNRLDDSDRLPNYMEETDPSLTHADSAGTTAVVGAFYRFLVLRPDLARGMKPAAERAFSGVVNKVDGEAWLTAVVDPQGTNGFLVYPGQDTRSPEGQSLLAIMWAARTAASQ</sequence>
<evidence type="ECO:0000313" key="3">
    <source>
        <dbReference type="EMBL" id="BEI89718.1"/>
    </source>
</evidence>
<dbReference type="Gene3D" id="1.50.10.10">
    <property type="match status" value="1"/>
</dbReference>
<evidence type="ECO:0000313" key="4">
    <source>
        <dbReference type="Proteomes" id="UP001233271"/>
    </source>
</evidence>
<dbReference type="AlphaFoldDB" id="A0AA48IIQ4"/>
<name>A0AA48IIQ4_9TREE</name>
<gene>
    <name evidence="3" type="ORF">CcaverHIS019_0210800</name>
</gene>
<dbReference type="Proteomes" id="UP001233271">
    <property type="component" value="Chromosome 2"/>
</dbReference>
<dbReference type="InterPro" id="IPR012341">
    <property type="entry name" value="6hp_glycosidase-like_sf"/>
</dbReference>
<feature type="chain" id="PRO_5041220482" description="Six-hairpin glycosidase" evidence="2">
    <location>
        <begin position="20"/>
        <end position="446"/>
    </location>
</feature>
<organism evidence="3 4">
    <name type="scientific">Cutaneotrichosporon cavernicola</name>
    <dbReference type="NCBI Taxonomy" id="279322"/>
    <lineage>
        <taxon>Eukaryota</taxon>
        <taxon>Fungi</taxon>
        <taxon>Dikarya</taxon>
        <taxon>Basidiomycota</taxon>
        <taxon>Agaricomycotina</taxon>
        <taxon>Tremellomycetes</taxon>
        <taxon>Trichosporonales</taxon>
        <taxon>Trichosporonaceae</taxon>
        <taxon>Cutaneotrichosporon</taxon>
    </lineage>
</organism>
<protein>
    <recommendedName>
        <fullName evidence="5">Six-hairpin glycosidase</fullName>
    </recommendedName>
</protein>
<dbReference type="PANTHER" id="PTHR41814">
    <property type="entry name" value="EXPRESSED PROTEIN"/>
    <property type="match status" value="1"/>
</dbReference>
<proteinExistence type="predicted"/>
<keyword evidence="1" id="KW-0378">Hydrolase</keyword>
<dbReference type="KEGG" id="ccac:CcaHIS019_0210800"/>
<evidence type="ECO:0008006" key="5">
    <source>
        <dbReference type="Google" id="ProtNLM"/>
    </source>
</evidence>
<dbReference type="GeneID" id="85493589"/>
<evidence type="ECO:0000256" key="1">
    <source>
        <dbReference type="ARBA" id="ARBA00022801"/>
    </source>
</evidence>